<keyword evidence="1" id="KW-0472">Membrane</keyword>
<feature type="transmembrane region" description="Helical" evidence="1">
    <location>
        <begin position="37"/>
        <end position="56"/>
    </location>
</feature>
<proteinExistence type="predicted"/>
<gene>
    <name evidence="2" type="ORF">KG103_02685</name>
</gene>
<feature type="transmembrane region" description="Helical" evidence="1">
    <location>
        <begin position="90"/>
        <end position="108"/>
    </location>
</feature>
<evidence type="ECO:0000256" key="1">
    <source>
        <dbReference type="SAM" id="Phobius"/>
    </source>
</evidence>
<name>A0ABX8DAM0_9CELL</name>
<keyword evidence="3" id="KW-1185">Reference proteome</keyword>
<organism evidence="2 3">
    <name type="scientific">Cellulomonas wangleii</name>
    <dbReference type="NCBI Taxonomy" id="2816956"/>
    <lineage>
        <taxon>Bacteria</taxon>
        <taxon>Bacillati</taxon>
        <taxon>Actinomycetota</taxon>
        <taxon>Actinomycetes</taxon>
        <taxon>Micrococcales</taxon>
        <taxon>Cellulomonadaceae</taxon>
        <taxon>Cellulomonas</taxon>
    </lineage>
</organism>
<protein>
    <submittedName>
        <fullName evidence="2">Uncharacterized protein</fullName>
    </submittedName>
</protein>
<reference evidence="2 3" key="1">
    <citation type="submission" date="2021-05" db="EMBL/GenBank/DDBJ databases">
        <title>Novel species in genus Cellulomonas.</title>
        <authorList>
            <person name="Zhang G."/>
        </authorList>
    </citation>
    <scope>NUCLEOTIDE SEQUENCE [LARGE SCALE GENOMIC DNA]</scope>
    <source>
        <strain evidence="3">zg-ZUI222</strain>
    </source>
</reference>
<dbReference type="EMBL" id="CP074405">
    <property type="protein sequence ID" value="QVI62862.1"/>
    <property type="molecule type" value="Genomic_DNA"/>
</dbReference>
<feature type="transmembrane region" description="Helical" evidence="1">
    <location>
        <begin position="65"/>
        <end position="84"/>
    </location>
</feature>
<evidence type="ECO:0000313" key="2">
    <source>
        <dbReference type="EMBL" id="QVI62862.1"/>
    </source>
</evidence>
<accession>A0ABX8DAM0</accession>
<evidence type="ECO:0000313" key="3">
    <source>
        <dbReference type="Proteomes" id="UP000677804"/>
    </source>
</evidence>
<dbReference type="RefSeq" id="WP_207340343.1">
    <property type="nucleotide sequence ID" value="NZ_CP074405.1"/>
</dbReference>
<sequence>MTEIRVDEQETARWRLGVRSLAAVQAAVVLANLTSWPVPPLLTLLPVFALGLVVGVSRERAPGRWWFALAPLAAVTATLVALTGAVADDVAWWVVGAVVSAAPAWLVASTGRPLRATRSDPA</sequence>
<keyword evidence="1" id="KW-0812">Transmembrane</keyword>
<dbReference type="Proteomes" id="UP000677804">
    <property type="component" value="Chromosome"/>
</dbReference>
<keyword evidence="1" id="KW-1133">Transmembrane helix</keyword>